<gene>
    <name evidence="1" type="ORF">cju27</name>
</gene>
<dbReference type="EMBL" id="DQ493926">
    <property type="protein sequence ID" value="ABF83752.1"/>
    <property type="molecule type" value="Genomic_DNA"/>
</dbReference>
<evidence type="ECO:0000313" key="1">
    <source>
        <dbReference type="EMBL" id="ABF83752.1"/>
    </source>
</evidence>
<accession>Q0Q7G4</accession>
<protein>
    <submittedName>
        <fullName evidence="1">Uncharacterized protein</fullName>
    </submittedName>
</protein>
<sequence>MSRLIEYPLLLQGLEQSLWLTPNKLLTKLLSFLIIYFLF</sequence>
<reference evidence="1" key="1">
    <citation type="journal article" date="2006" name="Infect. Immun.">
        <title>Unique features of a highly pathogenic Campylobacter jejuni strain.</title>
        <authorList>
            <person name="Hofreuter D."/>
            <person name="Tsai J."/>
            <person name="Watson R.O."/>
            <person name="Novik V."/>
            <person name="Altman B."/>
            <person name="Benitez M."/>
            <person name="Clark C."/>
            <person name="Perbost C."/>
            <person name="Jarvie T."/>
            <person name="Du L."/>
            <person name="Galan J.E."/>
        </authorList>
    </citation>
    <scope>NUCLEOTIDE SEQUENCE</scope>
    <source>
        <strain evidence="1">81-176</strain>
    </source>
</reference>
<dbReference type="AlphaFoldDB" id="Q0Q7G4"/>
<proteinExistence type="predicted"/>
<organism evidence="1">
    <name type="scientific">Campylobacter jejuni subsp. jejuni serotype O:23/36 (strain 81-176)</name>
    <dbReference type="NCBI Taxonomy" id="354242"/>
    <lineage>
        <taxon>Bacteria</taxon>
        <taxon>Pseudomonadati</taxon>
        <taxon>Campylobacterota</taxon>
        <taxon>Epsilonproteobacteria</taxon>
        <taxon>Campylobacterales</taxon>
        <taxon>Campylobacteraceae</taxon>
        <taxon>Campylobacter</taxon>
    </lineage>
</organism>
<name>Q0Q7G4_CAMJJ</name>